<comment type="caution">
    <text evidence="2">The sequence shown here is derived from an EMBL/GenBank/DDBJ whole genome shotgun (WGS) entry which is preliminary data.</text>
</comment>
<keyword evidence="3" id="KW-1185">Reference proteome</keyword>
<evidence type="ECO:0000256" key="1">
    <source>
        <dbReference type="SAM" id="Phobius"/>
    </source>
</evidence>
<evidence type="ECO:0000313" key="3">
    <source>
        <dbReference type="Proteomes" id="UP000230002"/>
    </source>
</evidence>
<dbReference type="EMBL" id="AYKW01000045">
    <property type="protein sequence ID" value="PIL26461.1"/>
    <property type="molecule type" value="Genomic_DNA"/>
</dbReference>
<accession>A0A2G8RY67</accession>
<dbReference type="AlphaFoldDB" id="A0A2G8RY67"/>
<reference evidence="2 3" key="1">
    <citation type="journal article" date="2015" name="Sci. Rep.">
        <title>Chromosome-level genome map provides insights into diverse defense mechanisms in the medicinal fungus Ganoderma sinense.</title>
        <authorList>
            <person name="Zhu Y."/>
            <person name="Xu J."/>
            <person name="Sun C."/>
            <person name="Zhou S."/>
            <person name="Xu H."/>
            <person name="Nelson D.R."/>
            <person name="Qian J."/>
            <person name="Song J."/>
            <person name="Luo H."/>
            <person name="Xiang L."/>
            <person name="Li Y."/>
            <person name="Xu Z."/>
            <person name="Ji A."/>
            <person name="Wang L."/>
            <person name="Lu S."/>
            <person name="Hayward A."/>
            <person name="Sun W."/>
            <person name="Li X."/>
            <person name="Schwartz D.C."/>
            <person name="Wang Y."/>
            <person name="Chen S."/>
        </authorList>
    </citation>
    <scope>NUCLEOTIDE SEQUENCE [LARGE SCALE GENOMIC DNA]</scope>
    <source>
        <strain evidence="2 3">ZZ0214-1</strain>
    </source>
</reference>
<feature type="transmembrane region" description="Helical" evidence="1">
    <location>
        <begin position="376"/>
        <end position="394"/>
    </location>
</feature>
<organism evidence="2 3">
    <name type="scientific">Ganoderma sinense ZZ0214-1</name>
    <dbReference type="NCBI Taxonomy" id="1077348"/>
    <lineage>
        <taxon>Eukaryota</taxon>
        <taxon>Fungi</taxon>
        <taxon>Dikarya</taxon>
        <taxon>Basidiomycota</taxon>
        <taxon>Agaricomycotina</taxon>
        <taxon>Agaricomycetes</taxon>
        <taxon>Polyporales</taxon>
        <taxon>Polyporaceae</taxon>
        <taxon>Ganoderma</taxon>
    </lineage>
</organism>
<keyword evidence="1" id="KW-1133">Transmembrane helix</keyword>
<dbReference type="OrthoDB" id="2366471at2759"/>
<dbReference type="Proteomes" id="UP000230002">
    <property type="component" value="Unassembled WGS sequence"/>
</dbReference>
<protein>
    <submittedName>
        <fullName evidence="2">Uncharacterized protein</fullName>
    </submittedName>
</protein>
<evidence type="ECO:0000313" key="2">
    <source>
        <dbReference type="EMBL" id="PIL26461.1"/>
    </source>
</evidence>
<name>A0A2G8RY67_9APHY</name>
<keyword evidence="1" id="KW-0812">Transmembrane</keyword>
<gene>
    <name evidence="2" type="ORF">GSI_12219</name>
</gene>
<keyword evidence="1" id="KW-0472">Membrane</keyword>
<dbReference type="STRING" id="1077348.A0A2G8RY67"/>
<proteinExistence type="predicted"/>
<sequence length="538" mass="59358">MPVLPTTFAETGTHISDAYDAILPPPLSHSAIKLDSFALSGFFGGGRSVVGMAALKLIPGHRWCGWYNTPGSIEMAKQYGPLAHLKLLDALFPEGEANPTRLFKLDVKKGPQFVAIHSTTTLKSTGHLAHLITRKAEETDLTYDHFPGRATTSPSIAIVNLGHRGELGEPGKHPPLPRSWETWFTFAPMLVSVGACVMCALVGDWFSFVSIVVGIVAHGVACYAIGSGKLTLQHPEPAPKARRGDGVLKGGKTLVVFVGDERAVNVFTRGCFRLQYGAGASDKKLNRFDDPLSAKNNIHANIISPSSAKQASSVNHSVRNIHPSFNTKSPPRYLSRYIRRICQPFLNPPQSLIGYSALLLMGQFIIQLLLVPLGTLFGQLMFVATVIASWMYNAHLSSLNREGIQTRILMNAAELKDIDIRKYQLSTWTATVAFACFVLASEHPLDDPLHFLNAMVPKNTVAWKEWKRNMGEKLKDRRYFDLGANCKKIKFSKRDWEVADGKNRGLLETLFHDAEDAWAAWSRVRHSPSLLKPGATWV</sequence>